<comment type="catalytic activity">
    <reaction evidence="6">
        <text>a quinone + sn-glycerol 3-phosphate = dihydroxyacetone phosphate + a quinol</text>
        <dbReference type="Rhea" id="RHEA:18977"/>
        <dbReference type="ChEBI" id="CHEBI:24646"/>
        <dbReference type="ChEBI" id="CHEBI:57597"/>
        <dbReference type="ChEBI" id="CHEBI:57642"/>
        <dbReference type="ChEBI" id="CHEBI:132124"/>
        <dbReference type="EC" id="1.1.5.3"/>
    </reaction>
</comment>
<dbReference type="NCBIfam" id="NF008899">
    <property type="entry name" value="PRK12266.1"/>
    <property type="match status" value="1"/>
</dbReference>
<dbReference type="GO" id="GO:0046168">
    <property type="term" value="P:glycerol-3-phosphate catabolic process"/>
    <property type="evidence" value="ECO:0007669"/>
    <property type="project" value="TreeGrafter"/>
</dbReference>
<evidence type="ECO:0000256" key="3">
    <source>
        <dbReference type="ARBA" id="ARBA00022630"/>
    </source>
</evidence>
<dbReference type="InterPro" id="IPR000447">
    <property type="entry name" value="G3P_DH_FAD-dep"/>
</dbReference>
<dbReference type="InterPro" id="IPR038299">
    <property type="entry name" value="DAO_C_sf"/>
</dbReference>
<keyword evidence="11" id="KW-1185">Reference proteome</keyword>
<accession>A0A318U053</accession>
<feature type="region of interest" description="Disordered" evidence="7">
    <location>
        <begin position="1"/>
        <end position="22"/>
    </location>
</feature>
<evidence type="ECO:0000256" key="7">
    <source>
        <dbReference type="SAM" id="MobiDB-lite"/>
    </source>
</evidence>
<comment type="similarity">
    <text evidence="2 6">Belongs to the FAD-dependent glycerol-3-phosphate dehydrogenase family.</text>
</comment>
<dbReference type="Gene3D" id="6.10.250.1890">
    <property type="match status" value="1"/>
</dbReference>
<name>A0A318U053_9RHOB</name>
<dbReference type="Gene3D" id="3.50.50.60">
    <property type="entry name" value="FAD/NAD(P)-binding domain"/>
    <property type="match status" value="1"/>
</dbReference>
<gene>
    <name evidence="10" type="ORF">C8J30_10993</name>
</gene>
<dbReference type="PANTHER" id="PTHR11985">
    <property type="entry name" value="GLYCEROL-3-PHOSPHATE DEHYDROGENASE"/>
    <property type="match status" value="1"/>
</dbReference>
<keyword evidence="3 6" id="KW-0285">Flavoprotein</keyword>
<keyword evidence="4" id="KW-0274">FAD</keyword>
<dbReference type="Pfam" id="PF01266">
    <property type="entry name" value="DAO"/>
    <property type="match status" value="1"/>
</dbReference>
<dbReference type="PRINTS" id="PR01001">
    <property type="entry name" value="FADG3PDH"/>
</dbReference>
<evidence type="ECO:0000256" key="5">
    <source>
        <dbReference type="ARBA" id="ARBA00023002"/>
    </source>
</evidence>
<dbReference type="Gene3D" id="1.10.8.870">
    <property type="entry name" value="Alpha-glycerophosphate oxidase, cap domain"/>
    <property type="match status" value="1"/>
</dbReference>
<feature type="domain" description="FAD dependent oxidoreductase" evidence="8">
    <location>
        <begin position="42"/>
        <end position="417"/>
    </location>
</feature>
<proteinExistence type="inferred from homology"/>
<evidence type="ECO:0000256" key="1">
    <source>
        <dbReference type="ARBA" id="ARBA00001974"/>
    </source>
</evidence>
<dbReference type="InterPro" id="IPR036188">
    <property type="entry name" value="FAD/NAD-bd_sf"/>
</dbReference>
<dbReference type="PROSITE" id="PS00978">
    <property type="entry name" value="FAD_G3PDH_2"/>
    <property type="match status" value="1"/>
</dbReference>
<dbReference type="EMBL" id="QJTK01000009">
    <property type="protein sequence ID" value="PYF09347.1"/>
    <property type="molecule type" value="Genomic_DNA"/>
</dbReference>
<dbReference type="InterPro" id="IPR006076">
    <property type="entry name" value="FAD-dep_OxRdtase"/>
</dbReference>
<evidence type="ECO:0000313" key="10">
    <source>
        <dbReference type="EMBL" id="PYF09347.1"/>
    </source>
</evidence>
<evidence type="ECO:0000313" key="11">
    <source>
        <dbReference type="Proteomes" id="UP000247727"/>
    </source>
</evidence>
<dbReference type="PROSITE" id="PS00977">
    <property type="entry name" value="FAD_G3PDH_1"/>
    <property type="match status" value="1"/>
</dbReference>
<dbReference type="AlphaFoldDB" id="A0A318U053"/>
<dbReference type="NCBIfam" id="NF009906">
    <property type="entry name" value="PRK13369.1"/>
    <property type="match status" value="1"/>
</dbReference>
<keyword evidence="5 6" id="KW-0560">Oxidoreductase</keyword>
<dbReference type="Gene3D" id="3.30.9.10">
    <property type="entry name" value="D-Amino Acid Oxidase, subunit A, domain 2"/>
    <property type="match status" value="1"/>
</dbReference>
<feature type="compositionally biased region" description="Basic and acidic residues" evidence="7">
    <location>
        <begin position="1"/>
        <end position="10"/>
    </location>
</feature>
<organism evidence="10 11">
    <name type="scientific">Rhodobacter viridis</name>
    <dbReference type="NCBI Taxonomy" id="1054202"/>
    <lineage>
        <taxon>Bacteria</taxon>
        <taxon>Pseudomonadati</taxon>
        <taxon>Pseudomonadota</taxon>
        <taxon>Alphaproteobacteria</taxon>
        <taxon>Rhodobacterales</taxon>
        <taxon>Rhodobacter group</taxon>
        <taxon>Rhodobacter</taxon>
    </lineage>
</organism>
<protein>
    <recommendedName>
        <fullName evidence="6">Glycerol-3-phosphate dehydrogenase</fullName>
        <ecNumber evidence="6">1.1.5.3</ecNumber>
    </recommendedName>
</protein>
<dbReference type="PANTHER" id="PTHR11985:SF15">
    <property type="entry name" value="GLYCEROL-3-PHOSPHATE DEHYDROGENASE, MITOCHONDRIAL"/>
    <property type="match status" value="1"/>
</dbReference>
<comment type="caution">
    <text evidence="10">The sequence shown here is derived from an EMBL/GenBank/DDBJ whole genome shotgun (WGS) entry which is preliminary data.</text>
</comment>
<dbReference type="GO" id="GO:0009331">
    <property type="term" value="C:glycerol-3-phosphate dehydrogenase (FAD) complex"/>
    <property type="evidence" value="ECO:0007669"/>
    <property type="project" value="UniProtKB-UniRule"/>
</dbReference>
<dbReference type="SUPFAM" id="SSF51905">
    <property type="entry name" value="FAD/NAD(P)-binding domain"/>
    <property type="match status" value="1"/>
</dbReference>
<evidence type="ECO:0000259" key="9">
    <source>
        <dbReference type="Pfam" id="PF16901"/>
    </source>
</evidence>
<comment type="cofactor">
    <cofactor evidence="1 6">
        <name>FAD</name>
        <dbReference type="ChEBI" id="CHEBI:57692"/>
    </cofactor>
</comment>
<dbReference type="Proteomes" id="UP000247727">
    <property type="component" value="Unassembled WGS sequence"/>
</dbReference>
<dbReference type="EC" id="1.1.5.3" evidence="6"/>
<evidence type="ECO:0000259" key="8">
    <source>
        <dbReference type="Pfam" id="PF01266"/>
    </source>
</evidence>
<feature type="domain" description="Alpha-glycerophosphate oxidase C-terminal" evidence="9">
    <location>
        <begin position="439"/>
        <end position="542"/>
    </location>
</feature>
<reference evidence="10 11" key="1">
    <citation type="submission" date="2018-06" db="EMBL/GenBank/DDBJ databases">
        <title>Genomic Encyclopedia of Type Strains, Phase III (KMG-III): the genomes of soil and plant-associated and newly described type strains.</title>
        <authorList>
            <person name="Whitman W."/>
        </authorList>
    </citation>
    <scope>NUCLEOTIDE SEQUENCE [LARGE SCALE GENOMIC DNA]</scope>
    <source>
        <strain evidence="10 11">JA737</strain>
    </source>
</reference>
<dbReference type="Pfam" id="PF16901">
    <property type="entry name" value="DAO_C"/>
    <property type="match status" value="1"/>
</dbReference>
<evidence type="ECO:0000256" key="6">
    <source>
        <dbReference type="RuleBase" id="RU361217"/>
    </source>
</evidence>
<dbReference type="GO" id="GO:0004368">
    <property type="term" value="F:glycerol-3-phosphate dehydrogenase (quinone) activity"/>
    <property type="evidence" value="ECO:0007669"/>
    <property type="project" value="UniProtKB-EC"/>
</dbReference>
<evidence type="ECO:0000256" key="2">
    <source>
        <dbReference type="ARBA" id="ARBA00007330"/>
    </source>
</evidence>
<dbReference type="InterPro" id="IPR031656">
    <property type="entry name" value="DAO_C"/>
</dbReference>
<evidence type="ECO:0000256" key="4">
    <source>
        <dbReference type="ARBA" id="ARBA00022827"/>
    </source>
</evidence>
<sequence>MGAGKREGPREAASSLAKPREKPIIGSKAQEAVVSDQPGVVDLFIIGGGVNGCGIARDAAGRGLSVTLAEQGDLAQGTSSASTKLFHGGLRYLEFFEFRLVREALEERETLLVAMPHISWPLRFVLPVHAGIRFDTTTPTSRLLNLVFPWMKGRRPAWLLRLGLFLYDSMGGRKILPGTRRLDLTTDKIGRALKPGFDLAWEYSDCWVEDSRLVVLNARDAAARGANVLVGTRVTCAARDGDLWRIETEGPDGKVTHHARGLVNAAGPWVGEVLGLIEGPKSTAQVRLVRGSHIVTRKLFDDDRALFLQGSDGRIIFIIPYEQDFSLIGTTEAAHDATPETATCSEAERDYLLAFVSQYLAKPVTAKDVVWSYSGVRPLYDDGASSATAASRDYVLDLKADGPVLLNVFGGKITTYRRLAEAALAKLAPHYPGLGPDWTARVPLPGGDFFETGVKALIERLRVRYPFLGQAGAGRMARAYGTEAFAVLGEAKSKADLGRDFGAGLSEAEVIWLMDREWARRAADVVWRRTKLGLRLSADQIAALEVFMAERAGR</sequence>